<dbReference type="Pfam" id="PF07784">
    <property type="entry name" value="DUF1622"/>
    <property type="match status" value="1"/>
</dbReference>
<dbReference type="Proteomes" id="UP000662185">
    <property type="component" value="Unassembled WGS sequence"/>
</dbReference>
<keyword evidence="1" id="KW-1133">Transmembrane helix</keyword>
<sequence>MKRQPLSDASANILLPLGLILGLVLLLSFNVEQSHTETISRSPLELWLKLIVGYLAAGTEIAAAVVIGGAVIQGIFAYIRQLFSHSRPSFDATESIRLKLGRVLVLGLEFTVASDILRTAVAPTRQDILNLGAIVLLRTLLNFFLEQEIRQAEQSRLQQREPVDNSYVVADKDSNDHRHIG</sequence>
<accession>A0A927A2B5</accession>
<protein>
    <submittedName>
        <fullName evidence="2">DUF1622 domain-containing protein</fullName>
    </submittedName>
</protein>
<keyword evidence="1" id="KW-0812">Transmembrane</keyword>
<dbReference type="PANTHER" id="PTHR38468:SF1">
    <property type="entry name" value="SLL0939 PROTEIN"/>
    <property type="match status" value="1"/>
</dbReference>
<evidence type="ECO:0000313" key="3">
    <source>
        <dbReference type="Proteomes" id="UP000662185"/>
    </source>
</evidence>
<evidence type="ECO:0000256" key="1">
    <source>
        <dbReference type="SAM" id="Phobius"/>
    </source>
</evidence>
<comment type="caution">
    <text evidence="2">The sequence shown here is derived from an EMBL/GenBank/DDBJ whole genome shotgun (WGS) entry which is preliminary data.</text>
</comment>
<proteinExistence type="predicted"/>
<name>A0A927A2B5_9NOST</name>
<gene>
    <name evidence="2" type="ORF">H6G06_19405</name>
</gene>
<keyword evidence="3" id="KW-1185">Reference proteome</keyword>
<keyword evidence="1" id="KW-0472">Membrane</keyword>
<dbReference type="AlphaFoldDB" id="A0A927A2B5"/>
<evidence type="ECO:0000313" key="2">
    <source>
        <dbReference type="EMBL" id="MBD2295579.1"/>
    </source>
</evidence>
<feature type="transmembrane region" description="Helical" evidence="1">
    <location>
        <begin position="12"/>
        <end position="31"/>
    </location>
</feature>
<dbReference type="InterPro" id="IPR012427">
    <property type="entry name" value="DUF1622"/>
</dbReference>
<reference evidence="3" key="1">
    <citation type="journal article" date="2020" name="ISME J.">
        <title>Comparative genomics reveals insights into cyanobacterial evolution and habitat adaptation.</title>
        <authorList>
            <person name="Chen M.Y."/>
            <person name="Teng W.K."/>
            <person name="Zhao L."/>
            <person name="Hu C.X."/>
            <person name="Zhou Y.K."/>
            <person name="Han B.P."/>
            <person name="Song L.R."/>
            <person name="Shu W.S."/>
        </authorList>
    </citation>
    <scope>NUCLEOTIDE SEQUENCE [LARGE SCALE GENOMIC DNA]</scope>
    <source>
        <strain evidence="3">FACHB-251</strain>
    </source>
</reference>
<organism evidence="2 3">
    <name type="scientific">Anabaena sphaerica FACHB-251</name>
    <dbReference type="NCBI Taxonomy" id="2692883"/>
    <lineage>
        <taxon>Bacteria</taxon>
        <taxon>Bacillati</taxon>
        <taxon>Cyanobacteriota</taxon>
        <taxon>Cyanophyceae</taxon>
        <taxon>Nostocales</taxon>
        <taxon>Nostocaceae</taxon>
        <taxon>Anabaena</taxon>
    </lineage>
</organism>
<dbReference type="PANTHER" id="PTHR38468">
    <property type="entry name" value="SLL0939 PROTEIN"/>
    <property type="match status" value="1"/>
</dbReference>
<dbReference type="RefSeq" id="WP_190563075.1">
    <property type="nucleotide sequence ID" value="NZ_JACJQU010000013.1"/>
</dbReference>
<feature type="transmembrane region" description="Helical" evidence="1">
    <location>
        <begin position="51"/>
        <end position="79"/>
    </location>
</feature>
<dbReference type="EMBL" id="JACJQU010000013">
    <property type="protein sequence ID" value="MBD2295579.1"/>
    <property type="molecule type" value="Genomic_DNA"/>
</dbReference>